<keyword evidence="4" id="KW-1185">Reference proteome</keyword>
<reference evidence="3 4" key="1">
    <citation type="submission" date="2019-08" db="EMBL/GenBank/DDBJ databases">
        <title>Whole genome of Aphis craccivora.</title>
        <authorList>
            <person name="Voronova N.V."/>
            <person name="Shulinski R.S."/>
            <person name="Bandarenka Y.V."/>
            <person name="Zhorov D.G."/>
            <person name="Warner D."/>
        </authorList>
    </citation>
    <scope>NUCLEOTIDE SEQUENCE [LARGE SCALE GENOMIC DNA]</scope>
    <source>
        <strain evidence="3">180601</strain>
        <tissue evidence="3">Whole Body</tissue>
    </source>
</reference>
<dbReference type="SUPFAM" id="SSF50630">
    <property type="entry name" value="Acid proteases"/>
    <property type="match status" value="1"/>
</dbReference>
<dbReference type="InterPro" id="IPR021109">
    <property type="entry name" value="Peptidase_aspartic_dom_sf"/>
</dbReference>
<dbReference type="InterPro" id="IPR005312">
    <property type="entry name" value="DUF1759"/>
</dbReference>
<feature type="domain" description="Peptidase A2" evidence="2">
    <location>
        <begin position="443"/>
        <end position="525"/>
    </location>
</feature>
<dbReference type="AlphaFoldDB" id="A0A6G0W3A1"/>
<dbReference type="CDD" id="cd00303">
    <property type="entry name" value="retropepsin_like"/>
    <property type="match status" value="1"/>
</dbReference>
<evidence type="ECO:0000256" key="1">
    <source>
        <dbReference type="ARBA" id="ARBA00022801"/>
    </source>
</evidence>
<gene>
    <name evidence="3" type="ORF">FWK35_00026882</name>
</gene>
<sequence length="681" mass="77185">MLADWSKKRAPSSIQKKKNRTVIMSGISNLIKCRGQLKASVTRFLNFVTKENVDVNEIHVRKEKIEEIWSEYERIQSAIEDAEGVEMNEQDKYREEFEKMFFKAVGIAKKLTEPVVNEKEAHPYCGIDENRTCERNYQSIETMSDIKDNSRKISRPPIRLSALNVPTFSGEYNEWAIFHDIFTSLTHNNADLSPVEKYFYLRSVVAITGDAQNCIRCVETTSNNYKIAWNKLNKRYSNKKMLVQTHVKSMFELEPVVSESSAKLRQFTESLTGFMSALETLGHISNNWGPLLVHLIIKIVDVSGRQTHIKKKSSSLVIGNTKGCYICQAPHTTIHKCPIFIALPVTERIKRVAEMKLCKLCLRQHVPKKYNGKNCFTCSKPHNTMLHLSNSSEFRKSEAEKPFEDQETTSAVSVHVAANSGDQVLLSTAEVLVQNESGESQIGRVLLDSGSQCNFITESMAQILKLKKMRVQHTVLGIGGKSQNVKAAVVVTIRSRINNYSLTCSCLVVPKITNILPLENIGGECIVPSDIALANTSFKILKTIDLLLETQLSWIVSGLVESKCTNNKPNNIKCHTALVDENRSTNLEIMVSKFWRTEEFEAAVPYTTEEKKCVDHFENTVNRNENGRFIVHLPLKNDANVYYSSFHENWPSTLARLVDVLTQGILNTRKTKRGKFKLITH</sequence>
<dbReference type="Pfam" id="PF03564">
    <property type="entry name" value="DUF1759"/>
    <property type="match status" value="1"/>
</dbReference>
<comment type="caution">
    <text evidence="3">The sequence shown here is derived from an EMBL/GenBank/DDBJ whole genome shotgun (WGS) entry which is preliminary data.</text>
</comment>
<dbReference type="EMBL" id="VUJU01009801">
    <property type="protein sequence ID" value="KAF0717513.1"/>
    <property type="molecule type" value="Genomic_DNA"/>
</dbReference>
<dbReference type="GO" id="GO:0004190">
    <property type="term" value="F:aspartic-type endopeptidase activity"/>
    <property type="evidence" value="ECO:0007669"/>
    <property type="project" value="InterPro"/>
</dbReference>
<evidence type="ECO:0000313" key="4">
    <source>
        <dbReference type="Proteomes" id="UP000478052"/>
    </source>
</evidence>
<protein>
    <submittedName>
        <fullName evidence="3">Peptidase A2 domain-containing protein</fullName>
    </submittedName>
</protein>
<proteinExistence type="predicted"/>
<feature type="non-terminal residue" evidence="3">
    <location>
        <position position="681"/>
    </location>
</feature>
<organism evidence="3 4">
    <name type="scientific">Aphis craccivora</name>
    <name type="common">Cowpea aphid</name>
    <dbReference type="NCBI Taxonomy" id="307492"/>
    <lineage>
        <taxon>Eukaryota</taxon>
        <taxon>Metazoa</taxon>
        <taxon>Ecdysozoa</taxon>
        <taxon>Arthropoda</taxon>
        <taxon>Hexapoda</taxon>
        <taxon>Insecta</taxon>
        <taxon>Pterygota</taxon>
        <taxon>Neoptera</taxon>
        <taxon>Paraneoptera</taxon>
        <taxon>Hemiptera</taxon>
        <taxon>Sternorrhyncha</taxon>
        <taxon>Aphidomorpha</taxon>
        <taxon>Aphidoidea</taxon>
        <taxon>Aphididae</taxon>
        <taxon>Aphidini</taxon>
        <taxon>Aphis</taxon>
        <taxon>Aphis</taxon>
    </lineage>
</organism>
<dbReference type="OrthoDB" id="6614686at2759"/>
<dbReference type="Gene3D" id="2.40.70.10">
    <property type="entry name" value="Acid Proteases"/>
    <property type="match status" value="1"/>
</dbReference>
<dbReference type="GO" id="GO:0006508">
    <property type="term" value="P:proteolysis"/>
    <property type="evidence" value="ECO:0007669"/>
    <property type="project" value="InterPro"/>
</dbReference>
<dbReference type="InterPro" id="IPR001995">
    <property type="entry name" value="Peptidase_A2_cat"/>
</dbReference>
<accession>A0A6G0W3A1</accession>
<dbReference type="PROSITE" id="PS50175">
    <property type="entry name" value="ASP_PROT_RETROV"/>
    <property type="match status" value="1"/>
</dbReference>
<name>A0A6G0W3A1_APHCR</name>
<dbReference type="PANTHER" id="PTHR47331">
    <property type="entry name" value="PHD-TYPE DOMAIN-CONTAINING PROTEIN"/>
    <property type="match status" value="1"/>
</dbReference>
<evidence type="ECO:0000259" key="2">
    <source>
        <dbReference type="PROSITE" id="PS50175"/>
    </source>
</evidence>
<evidence type="ECO:0000313" key="3">
    <source>
        <dbReference type="EMBL" id="KAF0717513.1"/>
    </source>
</evidence>
<dbReference type="Proteomes" id="UP000478052">
    <property type="component" value="Unassembled WGS sequence"/>
</dbReference>
<keyword evidence="1" id="KW-0378">Hydrolase</keyword>
<dbReference type="PANTHER" id="PTHR47331:SF1">
    <property type="entry name" value="GAG-LIKE PROTEIN"/>
    <property type="match status" value="1"/>
</dbReference>